<dbReference type="AlphaFoldDB" id="A0A9D4N2U2"/>
<gene>
    <name evidence="1" type="ORF">DPMN_012661</name>
</gene>
<reference evidence="1" key="2">
    <citation type="submission" date="2020-11" db="EMBL/GenBank/DDBJ databases">
        <authorList>
            <person name="McCartney M.A."/>
            <person name="Auch B."/>
            <person name="Kono T."/>
            <person name="Mallez S."/>
            <person name="Becker A."/>
            <person name="Gohl D.M."/>
            <person name="Silverstein K.A.T."/>
            <person name="Koren S."/>
            <person name="Bechman K.B."/>
            <person name="Herman A."/>
            <person name="Abrahante J.E."/>
            <person name="Garbe J."/>
        </authorList>
    </citation>
    <scope>NUCLEOTIDE SEQUENCE</scope>
    <source>
        <strain evidence="1">Duluth1</strain>
        <tissue evidence="1">Whole animal</tissue>
    </source>
</reference>
<evidence type="ECO:0000313" key="1">
    <source>
        <dbReference type="EMBL" id="KAH3888622.1"/>
    </source>
</evidence>
<comment type="caution">
    <text evidence="1">The sequence shown here is derived from an EMBL/GenBank/DDBJ whole genome shotgun (WGS) entry which is preliminary data.</text>
</comment>
<protein>
    <submittedName>
        <fullName evidence="1">Uncharacterized protein</fullName>
    </submittedName>
</protein>
<dbReference type="Proteomes" id="UP000828390">
    <property type="component" value="Unassembled WGS sequence"/>
</dbReference>
<evidence type="ECO:0000313" key="2">
    <source>
        <dbReference type="Proteomes" id="UP000828390"/>
    </source>
</evidence>
<keyword evidence="2" id="KW-1185">Reference proteome</keyword>
<sequence>MSTDSFLANVLQEVPVLQVRLIEARHGFREESNGPTRGRVLHHETQGTPLIPSAEPCLIKPAGLSENRVKYLYRTVRPFVRPCYQDITCPTPTD</sequence>
<accession>A0A9D4N2U2</accession>
<dbReference type="EMBL" id="JAIWYP010000001">
    <property type="protein sequence ID" value="KAH3888622.1"/>
    <property type="molecule type" value="Genomic_DNA"/>
</dbReference>
<reference evidence="1" key="1">
    <citation type="journal article" date="2019" name="bioRxiv">
        <title>The Genome of the Zebra Mussel, Dreissena polymorpha: A Resource for Invasive Species Research.</title>
        <authorList>
            <person name="McCartney M.A."/>
            <person name="Auch B."/>
            <person name="Kono T."/>
            <person name="Mallez S."/>
            <person name="Zhang Y."/>
            <person name="Obille A."/>
            <person name="Becker A."/>
            <person name="Abrahante J.E."/>
            <person name="Garbe J."/>
            <person name="Badalamenti J.P."/>
            <person name="Herman A."/>
            <person name="Mangelson H."/>
            <person name="Liachko I."/>
            <person name="Sullivan S."/>
            <person name="Sone E.D."/>
            <person name="Koren S."/>
            <person name="Silverstein K.A.T."/>
            <person name="Beckman K.B."/>
            <person name="Gohl D.M."/>
        </authorList>
    </citation>
    <scope>NUCLEOTIDE SEQUENCE</scope>
    <source>
        <strain evidence="1">Duluth1</strain>
        <tissue evidence="1">Whole animal</tissue>
    </source>
</reference>
<name>A0A9D4N2U2_DREPO</name>
<organism evidence="1 2">
    <name type="scientific">Dreissena polymorpha</name>
    <name type="common">Zebra mussel</name>
    <name type="synonym">Mytilus polymorpha</name>
    <dbReference type="NCBI Taxonomy" id="45954"/>
    <lineage>
        <taxon>Eukaryota</taxon>
        <taxon>Metazoa</taxon>
        <taxon>Spiralia</taxon>
        <taxon>Lophotrochozoa</taxon>
        <taxon>Mollusca</taxon>
        <taxon>Bivalvia</taxon>
        <taxon>Autobranchia</taxon>
        <taxon>Heteroconchia</taxon>
        <taxon>Euheterodonta</taxon>
        <taxon>Imparidentia</taxon>
        <taxon>Neoheterodontei</taxon>
        <taxon>Myida</taxon>
        <taxon>Dreissenoidea</taxon>
        <taxon>Dreissenidae</taxon>
        <taxon>Dreissena</taxon>
    </lineage>
</organism>
<proteinExistence type="predicted"/>